<feature type="compositionally biased region" description="Basic and acidic residues" evidence="1">
    <location>
        <begin position="335"/>
        <end position="345"/>
    </location>
</feature>
<feature type="compositionally biased region" description="Acidic residues" evidence="1">
    <location>
        <begin position="369"/>
        <end position="381"/>
    </location>
</feature>
<feature type="compositionally biased region" description="Polar residues" evidence="1">
    <location>
        <begin position="454"/>
        <end position="467"/>
    </location>
</feature>
<feature type="compositionally biased region" description="Acidic residues" evidence="1">
    <location>
        <begin position="683"/>
        <end position="701"/>
    </location>
</feature>
<reference evidence="2" key="1">
    <citation type="submission" date="2014-01" db="EMBL/GenBank/DDBJ databases">
        <authorList>
            <person name="Aslett M."/>
        </authorList>
    </citation>
    <scope>NUCLEOTIDE SEQUENCE</scope>
</reference>
<feature type="compositionally biased region" description="Polar residues" evidence="1">
    <location>
        <begin position="512"/>
        <end position="529"/>
    </location>
</feature>
<protein>
    <submittedName>
        <fullName evidence="2">Protein CBG12847</fullName>
    </submittedName>
</protein>
<feature type="compositionally biased region" description="Polar residues" evidence="1">
    <location>
        <begin position="1108"/>
        <end position="1127"/>
    </location>
</feature>
<evidence type="ECO:0000313" key="3">
    <source>
        <dbReference type="Proteomes" id="UP000030665"/>
    </source>
</evidence>
<gene>
    <name evidence="2" type="ORF">TTRE_0000864201</name>
</gene>
<feature type="compositionally biased region" description="Basic and acidic residues" evidence="1">
    <location>
        <begin position="570"/>
        <end position="585"/>
    </location>
</feature>
<feature type="region of interest" description="Disordered" evidence="1">
    <location>
        <begin position="620"/>
        <end position="650"/>
    </location>
</feature>
<feature type="compositionally biased region" description="Acidic residues" evidence="1">
    <location>
        <begin position="425"/>
        <end position="436"/>
    </location>
</feature>
<name>A0A077ZIQ7_TRITR</name>
<feature type="compositionally biased region" description="Low complexity" evidence="1">
    <location>
        <begin position="346"/>
        <end position="355"/>
    </location>
</feature>
<reference evidence="2" key="2">
    <citation type="submission" date="2014-03" db="EMBL/GenBank/DDBJ databases">
        <title>The whipworm genome and dual-species transcriptomics of an intimate host-pathogen interaction.</title>
        <authorList>
            <person name="Foth B.J."/>
            <person name="Tsai I.J."/>
            <person name="Reid A.J."/>
            <person name="Bancroft A.J."/>
            <person name="Nichol S."/>
            <person name="Tracey A."/>
            <person name="Holroyd N."/>
            <person name="Cotton J.A."/>
            <person name="Stanley E.J."/>
            <person name="Zarowiecki M."/>
            <person name="Liu J.Z."/>
            <person name="Huckvale T."/>
            <person name="Cooper P.J."/>
            <person name="Grencis R.K."/>
            <person name="Berriman M."/>
        </authorList>
    </citation>
    <scope>NUCLEOTIDE SEQUENCE [LARGE SCALE GENOMIC DNA]</scope>
</reference>
<feature type="region of interest" description="Disordered" evidence="1">
    <location>
        <begin position="1101"/>
        <end position="1206"/>
    </location>
</feature>
<feature type="region of interest" description="Disordered" evidence="1">
    <location>
        <begin position="786"/>
        <end position="806"/>
    </location>
</feature>
<feature type="region of interest" description="Disordered" evidence="1">
    <location>
        <begin position="680"/>
        <end position="751"/>
    </location>
</feature>
<evidence type="ECO:0000256" key="1">
    <source>
        <dbReference type="SAM" id="MobiDB-lite"/>
    </source>
</evidence>
<feature type="compositionally biased region" description="Basic and acidic residues" evidence="1">
    <location>
        <begin position="1178"/>
        <end position="1191"/>
    </location>
</feature>
<dbReference type="STRING" id="36087.A0A077ZIQ7"/>
<feature type="compositionally biased region" description="Acidic residues" evidence="1">
    <location>
        <begin position="531"/>
        <end position="547"/>
    </location>
</feature>
<feature type="compositionally biased region" description="Polar residues" evidence="1">
    <location>
        <begin position="242"/>
        <end position="263"/>
    </location>
</feature>
<accession>A0A077ZIQ7</accession>
<dbReference type="Proteomes" id="UP000030665">
    <property type="component" value="Unassembled WGS sequence"/>
</dbReference>
<dbReference type="EMBL" id="HG806990">
    <property type="protein sequence ID" value="CDW60277.1"/>
    <property type="molecule type" value="Genomic_DNA"/>
</dbReference>
<feature type="compositionally biased region" description="Polar residues" evidence="1">
    <location>
        <begin position="270"/>
        <end position="279"/>
    </location>
</feature>
<feature type="compositionally biased region" description="Low complexity" evidence="1">
    <location>
        <begin position="620"/>
        <end position="643"/>
    </location>
</feature>
<feature type="compositionally biased region" description="Acidic residues" evidence="1">
    <location>
        <begin position="594"/>
        <end position="603"/>
    </location>
</feature>
<feature type="compositionally biased region" description="Low complexity" evidence="1">
    <location>
        <begin position="317"/>
        <end position="330"/>
    </location>
</feature>
<feature type="compositionally biased region" description="Low complexity" evidence="1">
    <location>
        <begin position="219"/>
        <end position="233"/>
    </location>
</feature>
<dbReference type="OrthoDB" id="9806920at2759"/>
<dbReference type="AlphaFoldDB" id="A0A077ZIQ7"/>
<evidence type="ECO:0000313" key="2">
    <source>
        <dbReference type="EMBL" id="CDW60277.1"/>
    </source>
</evidence>
<keyword evidence="3" id="KW-1185">Reference proteome</keyword>
<feature type="compositionally biased region" description="Polar residues" evidence="1">
    <location>
        <begin position="710"/>
        <end position="731"/>
    </location>
</feature>
<feature type="region of interest" description="Disordered" evidence="1">
    <location>
        <begin position="219"/>
        <end position="607"/>
    </location>
</feature>
<organism evidence="2 3">
    <name type="scientific">Trichuris trichiura</name>
    <name type="common">Whipworm</name>
    <name type="synonym">Trichocephalus trichiurus</name>
    <dbReference type="NCBI Taxonomy" id="36087"/>
    <lineage>
        <taxon>Eukaryota</taxon>
        <taxon>Metazoa</taxon>
        <taxon>Ecdysozoa</taxon>
        <taxon>Nematoda</taxon>
        <taxon>Enoplea</taxon>
        <taxon>Dorylaimia</taxon>
        <taxon>Trichinellida</taxon>
        <taxon>Trichuridae</taxon>
        <taxon>Trichuris</taxon>
    </lineage>
</organism>
<feature type="compositionally biased region" description="Basic and acidic residues" evidence="1">
    <location>
        <begin position="437"/>
        <end position="452"/>
    </location>
</feature>
<feature type="region of interest" description="Disordered" evidence="1">
    <location>
        <begin position="166"/>
        <end position="190"/>
    </location>
</feature>
<feature type="region of interest" description="Disordered" evidence="1">
    <location>
        <begin position="984"/>
        <end position="1005"/>
    </location>
</feature>
<sequence length="1410" mass="156334">MDPSPFVEQSKKVDSTHCPKSRYASSFFFIVLLPYQFWPPPPPSSSVKGRVPTRALLFCLYLLQSALDILSSSCGSNYGYGLKRPYYGFGDSSRLTGADWHKDYSHVDYGRSSPAARRVSGSYAAGTDNDWVRPIRTHYSMGSLAATPSSSPSTYRRHMNSSFDSFRETPARYSSSSTYGGDSPFRKSSYSSYTPLTSSRMGLGYSSLSGSQSWLTPSRVIPSMSSSYSGSTSLRRELPNRRMSSSTELTASGNFPTYSQTLDTSRHMSSESSVNSTSAIAAGRSANADDEAMDGEEEKKDSKSTLSAVQPREVDSASESGDESLSSSDLPEQPKGGKDTERQSPSEHPASSESASSEKDNNEDKTKEDEDDDDDDEEEEYHFDRNIGIQLVSVNSKEDSTEELNFGPSSSLTDQLPAWQQFCGYDDDEEEEEEEEKAPVDEADNDNREVDQKVVSSNDAADSSNQFYHLCMVEPDESSAGSPEQQRKAEPWEQFCDYGYTDNSEPDEDDAQVQNQASSTNNAWQQFCDYSSDEAEAEEDEEEEEEEAGKGEETVAIPKIDIQLANDQDDVAKDVKLPPEPKKLAVDSLYNSSESEETSDEDVPTLNRRVSAVQILSVSPSGSSYGGFSSSDYDSDYDTSTLSRDSRLPMFMVQKEPPEERGRVQPHLAQPAPVFSVTLDYSDLSDEDEEEEVDSVSDYEDLSDHLVDQADQQAMQSSLASSDVSEHFWTTHSDHPAAAPSEYLTDDAGGSSLHSDYSDEVAEIAKGDVVATKPVIVEAQYAKQMEEKEPQQSVSEHLPSDKPLPLRVGSIGEVPTDEALITEQPQCRIGICEKLDDSPRQGGRNKAAVHRVQTKRMPDILRLEQRLVYAKQERESWPTHWANRYEWPRPKMDCAMRRVVRGVSEKAKVLPMVSFHFADITMNLKRASVSVLDVKFGFPETFLSKRPPLALARVTTVPAAPLTRVSIARAPVIRQALKPSKVAETADIKEPDARRKSTLAGRKEEKLVPEASKAEAAQADLSFEAQLEELRRKIKKGTSAFSEQVKDLSRGIAQATTSQKQAVQTEAAKSMKQEATQLAQQASDQWQQWKTNKEKKEAERLVLDKQATKVTASPAQQPPTSRRTSIANKVRLPQKVESPFFAKEKQNQAREMVSSSLPTVRKASTAGGGQAQAKSISKRPEPEGESDHENTETLSSKEAAPSKALCKIKEQPTVQVAKLESKPVKRVEMVEQGMASSAQVKGAKVRDEPTRSLTKQANYAQLVGVKKAPECLTARVEPRKGLAALQEPPFKWRKTKSKAKHRYNKQVCPIGDIDQLLNPKNRLRTFEQFEVFFSNCSKDTRRAGGISRKATSWPAKKIYAIDGLQDADTAFYSRTDLQRLFGLLSPTSKVPFKFDFSNGRKPVSHFAYLQ</sequence>
<feature type="compositionally biased region" description="Basic and acidic residues" evidence="1">
    <location>
        <begin position="356"/>
        <end position="368"/>
    </location>
</feature>
<proteinExistence type="predicted"/>